<dbReference type="OrthoDB" id="2943400at2759"/>
<proteinExistence type="predicted"/>
<protein>
    <submittedName>
        <fullName evidence="1">Uncharacterized protein</fullName>
    </submittedName>
</protein>
<reference evidence="1" key="1">
    <citation type="submission" date="2020-11" db="EMBL/GenBank/DDBJ databases">
        <authorList>
            <consortium name="DOE Joint Genome Institute"/>
            <person name="Ahrendt S."/>
            <person name="Riley R."/>
            <person name="Andreopoulos W."/>
            <person name="Labutti K."/>
            <person name="Pangilinan J."/>
            <person name="Ruiz-Duenas F.J."/>
            <person name="Barrasa J.M."/>
            <person name="Sanchez-Garcia M."/>
            <person name="Camarero S."/>
            <person name="Miyauchi S."/>
            <person name="Serrano A."/>
            <person name="Linde D."/>
            <person name="Babiker R."/>
            <person name="Drula E."/>
            <person name="Ayuso-Fernandez I."/>
            <person name="Pacheco R."/>
            <person name="Padilla G."/>
            <person name="Ferreira P."/>
            <person name="Barriuso J."/>
            <person name="Kellner H."/>
            <person name="Castanera R."/>
            <person name="Alfaro M."/>
            <person name="Ramirez L."/>
            <person name="Pisabarro A.G."/>
            <person name="Kuo A."/>
            <person name="Tritt A."/>
            <person name="Lipzen A."/>
            <person name="He G."/>
            <person name="Yan M."/>
            <person name="Ng V."/>
            <person name="Cullen D."/>
            <person name="Martin F."/>
            <person name="Rosso M.-N."/>
            <person name="Henrissat B."/>
            <person name="Hibbett D."/>
            <person name="Martinez A.T."/>
            <person name="Grigoriev I.V."/>
        </authorList>
    </citation>
    <scope>NUCLEOTIDE SEQUENCE</scope>
    <source>
        <strain evidence="1">AH 40177</strain>
    </source>
</reference>
<name>A0A9P5P670_9AGAR</name>
<gene>
    <name evidence="1" type="ORF">BDP27DRAFT_1352690</name>
</gene>
<comment type="caution">
    <text evidence="1">The sequence shown here is derived from an EMBL/GenBank/DDBJ whole genome shotgun (WGS) entry which is preliminary data.</text>
</comment>
<sequence>MDGHRVHYPFGWTIIPTIVLDINMEPQSTIDYLKAAWLAQAASVDLNIPTSAKYVVIGSRIQISLTFNDWCIKYKDTNLSYNVYLFIAPAREFNISSMPHFSLHDPPYFWSMDPLRAIPMSQETQKLLGTFPSFQPYIHGDNWDDLQYLAVSKYIRYCGFDPSESKYAQAQGYPIFEVLDDEGFEIVDLKGFSQEDSLDDEVLDDNWEFVSRQTPQVPIDGQDNGCTTNIALEQSKAGMNYQTFLELHHDYQRRGTHNYSTDCETLGKSLQMKARLRRTQSLTLFSSDGSVDLPITERIRNAIRAKRRSLGNKMDADDHTILDSLIWGSPYRIPHQYIDYCLDLINY</sequence>
<accession>A0A9P5P670</accession>
<evidence type="ECO:0000313" key="2">
    <source>
        <dbReference type="Proteomes" id="UP000772434"/>
    </source>
</evidence>
<organism evidence="1 2">
    <name type="scientific">Rhodocollybia butyracea</name>
    <dbReference type="NCBI Taxonomy" id="206335"/>
    <lineage>
        <taxon>Eukaryota</taxon>
        <taxon>Fungi</taxon>
        <taxon>Dikarya</taxon>
        <taxon>Basidiomycota</taxon>
        <taxon>Agaricomycotina</taxon>
        <taxon>Agaricomycetes</taxon>
        <taxon>Agaricomycetidae</taxon>
        <taxon>Agaricales</taxon>
        <taxon>Marasmiineae</taxon>
        <taxon>Omphalotaceae</taxon>
        <taxon>Rhodocollybia</taxon>
    </lineage>
</organism>
<evidence type="ECO:0000313" key="1">
    <source>
        <dbReference type="EMBL" id="KAF9023524.1"/>
    </source>
</evidence>
<keyword evidence="2" id="KW-1185">Reference proteome</keyword>
<dbReference type="AlphaFoldDB" id="A0A9P5P670"/>
<dbReference type="EMBL" id="JADNRY010000959">
    <property type="protein sequence ID" value="KAF9023524.1"/>
    <property type="molecule type" value="Genomic_DNA"/>
</dbReference>
<dbReference type="Proteomes" id="UP000772434">
    <property type="component" value="Unassembled WGS sequence"/>
</dbReference>